<reference evidence="2 3" key="1">
    <citation type="journal article" date="2018" name="IMA Fungus">
        <title>IMA Genome-F 9: Draft genome sequence of Annulohypoxylon stygium, Aspergillus mulundensis, Berkeleyomyces basicola (syn. Thielaviopsis basicola), Ceratocystis smalleyi, two Cercospora beticola strains, Coleophoma cylindrospora, Fusarium fracticaudum, Phialophora cf. hyalina, and Morchella septimelata.</title>
        <authorList>
            <person name="Wingfield B.D."/>
            <person name="Bills G.F."/>
            <person name="Dong Y."/>
            <person name="Huang W."/>
            <person name="Nel W.J."/>
            <person name="Swalarsk-Parry B.S."/>
            <person name="Vaghefi N."/>
            <person name="Wilken P.M."/>
            <person name="An Z."/>
            <person name="de Beer Z.W."/>
            <person name="De Vos L."/>
            <person name="Chen L."/>
            <person name="Duong T.A."/>
            <person name="Gao Y."/>
            <person name="Hammerbacher A."/>
            <person name="Kikkert J.R."/>
            <person name="Li Y."/>
            <person name="Li H."/>
            <person name="Li K."/>
            <person name="Li Q."/>
            <person name="Liu X."/>
            <person name="Ma X."/>
            <person name="Naidoo K."/>
            <person name="Pethybridge S.J."/>
            <person name="Sun J."/>
            <person name="Steenkamp E.T."/>
            <person name="van der Nest M.A."/>
            <person name="van Wyk S."/>
            <person name="Wingfield M.J."/>
            <person name="Xiong C."/>
            <person name="Yue Q."/>
            <person name="Zhang X."/>
        </authorList>
    </citation>
    <scope>NUCLEOTIDE SEQUENCE [LARGE SCALE GENOMIC DNA]</scope>
    <source>
        <strain evidence="2 3">BP 5553</strain>
    </source>
</reference>
<dbReference type="AlphaFoldDB" id="A0A370TIV0"/>
<name>A0A370TIV0_9HELO</name>
<dbReference type="Pfam" id="PF00550">
    <property type="entry name" value="PP-binding"/>
    <property type="match status" value="1"/>
</dbReference>
<dbReference type="InterPro" id="IPR042099">
    <property type="entry name" value="ANL_N_sf"/>
</dbReference>
<dbReference type="RefSeq" id="XP_031868108.1">
    <property type="nucleotide sequence ID" value="XM_032015839.1"/>
</dbReference>
<accession>A0A370TIV0</accession>
<dbReference type="InterPro" id="IPR020845">
    <property type="entry name" value="AMP-binding_CS"/>
</dbReference>
<proteinExistence type="predicted"/>
<dbReference type="SUPFAM" id="SSF53474">
    <property type="entry name" value="alpha/beta-Hydrolases"/>
    <property type="match status" value="1"/>
</dbReference>
<sequence>MHPTNLLHMLKEAATTSPDGSVVLYHNGTLDQQPSITSYQDLYQRSLLRSSHLLSKNKFRSHPIVLLHTDNYLDQTEWFWAIVAAGGIPCMSTAFTNDLTQRRRHIRSLQKLLNDPFILTTEALIPEFCNLDGLQLHTIVSPDFTEDAQQRSNENVPGFDKHPSDLAILMLTSGSTGDPKAVCLTHHQILSSLKGKINIHSTTSGDVFLGWTPMEHVANLVEVHLQAVRLSANQVHLPRAAVVAEPLRFLQKLSDYRVSYTFAPNSFLASVERALESLRGSETLRDHASSHYLTGGERLKLDLSNLRALVSGGEPNLVSTCVKLTSALQKYGAPWSFIRPGLGLTETCGGAVYSLDCPSYDILQSPEHCSVGRPMDGVNLRIMRSNGTTARRNEIGSLEMAGPAVFKGYFNNTKIAAASHTHDGWFKTGDLALLDCNGRLRLTGRDKDIIIINGVNHYPQAIEAVVESANIPGIIPSYTVVFGHRPKNQDTEVICIVYLPAHGLEDHSSHANTAVAISKSVLIYSGIRPHKIIPLEVSLLKKSSLGKLSRANIRKEFEAGVYKPYDQTPSHAIQLCKNNQTSLMMTPTEQAVVDLYLRLLPSHVNEIGLDTDIFHLGLSSIDLLTLQSRLQTTLSIPSISINTLLSHPVIRDLANILEDSKQTSSAYDPVVILQPHGTKTPLWFIHPGLGEIFIFMNLARYITDRPVYALRARGFHPGERRFSSLDEMVSVYHDAIKFTQPQGPYAFAGYSFGSILAFEITKRMQTPPKRGYQRDRENDEVKFLATFDQPPHFKQRARSYDYYEVLLSVAYFLSLISEEYAYDFLPTARTLTHEQVLDHVMELAPRRRMEELGMDRHKIHNWTCLALGLKKIVWDYDPSGTVNCMDVFWTGPLVGRVPARDEREWFDGFIGKWKDFVRDVGEMDGDGGGTIAGLKFHFVQGTHRTMISPPHVVGFQKLFKQAMLDRGL</sequence>
<dbReference type="GO" id="GO:0006633">
    <property type="term" value="P:fatty acid biosynthetic process"/>
    <property type="evidence" value="ECO:0007669"/>
    <property type="project" value="TreeGrafter"/>
</dbReference>
<dbReference type="Gene3D" id="3.40.50.12780">
    <property type="entry name" value="N-terminal domain of ligase-like"/>
    <property type="match status" value="1"/>
</dbReference>
<dbReference type="PANTHER" id="PTHR24096:SF267">
    <property type="entry name" value="MALONATE--COA LIGASE ACSF3, MITOCHONDRIAL"/>
    <property type="match status" value="1"/>
</dbReference>
<dbReference type="Pfam" id="PF00501">
    <property type="entry name" value="AMP-binding"/>
    <property type="match status" value="1"/>
</dbReference>
<dbReference type="SUPFAM" id="SSF47336">
    <property type="entry name" value="ACP-like"/>
    <property type="match status" value="1"/>
</dbReference>
<dbReference type="OrthoDB" id="10253869at2759"/>
<dbReference type="GeneID" id="43600065"/>
<dbReference type="PROSITE" id="PS50075">
    <property type="entry name" value="CARRIER"/>
    <property type="match status" value="1"/>
</dbReference>
<dbReference type="InterPro" id="IPR029058">
    <property type="entry name" value="AB_hydrolase_fold"/>
</dbReference>
<dbReference type="EMBL" id="NPIC01000006">
    <property type="protein sequence ID" value="RDL35285.1"/>
    <property type="molecule type" value="Genomic_DNA"/>
</dbReference>
<organism evidence="2 3">
    <name type="scientific">Venustampulla echinocandica</name>
    <dbReference type="NCBI Taxonomy" id="2656787"/>
    <lineage>
        <taxon>Eukaryota</taxon>
        <taxon>Fungi</taxon>
        <taxon>Dikarya</taxon>
        <taxon>Ascomycota</taxon>
        <taxon>Pezizomycotina</taxon>
        <taxon>Leotiomycetes</taxon>
        <taxon>Helotiales</taxon>
        <taxon>Pleuroascaceae</taxon>
        <taxon>Venustampulla</taxon>
    </lineage>
</organism>
<dbReference type="Gene3D" id="3.30.300.30">
    <property type="match status" value="1"/>
</dbReference>
<dbReference type="PANTHER" id="PTHR24096">
    <property type="entry name" value="LONG-CHAIN-FATTY-ACID--COA LIGASE"/>
    <property type="match status" value="1"/>
</dbReference>
<evidence type="ECO:0000313" key="2">
    <source>
        <dbReference type="EMBL" id="RDL35285.1"/>
    </source>
</evidence>
<gene>
    <name evidence="2" type="ORF">BP5553_07216</name>
</gene>
<dbReference type="Proteomes" id="UP000254866">
    <property type="component" value="Unassembled WGS sequence"/>
</dbReference>
<keyword evidence="3" id="KW-1185">Reference proteome</keyword>
<dbReference type="GO" id="GO:0031957">
    <property type="term" value="F:very long-chain fatty acid-CoA ligase activity"/>
    <property type="evidence" value="ECO:0007669"/>
    <property type="project" value="TreeGrafter"/>
</dbReference>
<dbReference type="PROSITE" id="PS00455">
    <property type="entry name" value="AMP_BINDING"/>
    <property type="match status" value="1"/>
</dbReference>
<evidence type="ECO:0000313" key="3">
    <source>
        <dbReference type="Proteomes" id="UP000254866"/>
    </source>
</evidence>
<comment type="caution">
    <text evidence="2">The sequence shown here is derived from an EMBL/GenBank/DDBJ whole genome shotgun (WGS) entry which is preliminary data.</text>
</comment>
<dbReference type="STRING" id="2656787.A0A370TIV0"/>
<dbReference type="Gene3D" id="1.10.1200.10">
    <property type="entry name" value="ACP-like"/>
    <property type="match status" value="1"/>
</dbReference>
<protein>
    <recommendedName>
        <fullName evidence="1">Carrier domain-containing protein</fullName>
    </recommendedName>
</protein>
<dbReference type="InterPro" id="IPR009081">
    <property type="entry name" value="PP-bd_ACP"/>
</dbReference>
<evidence type="ECO:0000259" key="1">
    <source>
        <dbReference type="PROSITE" id="PS50075"/>
    </source>
</evidence>
<dbReference type="InterPro" id="IPR001031">
    <property type="entry name" value="Thioesterase"/>
</dbReference>
<feature type="domain" description="Carrier" evidence="1">
    <location>
        <begin position="583"/>
        <end position="661"/>
    </location>
</feature>
<dbReference type="SUPFAM" id="SSF56801">
    <property type="entry name" value="Acetyl-CoA synthetase-like"/>
    <property type="match status" value="1"/>
</dbReference>
<dbReference type="Gene3D" id="3.40.50.1820">
    <property type="entry name" value="alpha/beta hydrolase"/>
    <property type="match status" value="1"/>
</dbReference>
<dbReference type="InterPro" id="IPR000873">
    <property type="entry name" value="AMP-dep_synth/lig_dom"/>
</dbReference>
<dbReference type="Pfam" id="PF00975">
    <property type="entry name" value="Thioesterase"/>
    <property type="match status" value="1"/>
</dbReference>
<dbReference type="InterPro" id="IPR045851">
    <property type="entry name" value="AMP-bd_C_sf"/>
</dbReference>
<dbReference type="InterPro" id="IPR036736">
    <property type="entry name" value="ACP-like_sf"/>
</dbReference>